<dbReference type="InterPro" id="IPR012338">
    <property type="entry name" value="Beta-lactam/transpept-like"/>
</dbReference>
<reference evidence="3 4" key="1">
    <citation type="submission" date="2020-06" db="EMBL/GenBank/DDBJ databases">
        <title>Nonomuraea sp. SMC257, a novel actinomycete isolated from soil.</title>
        <authorList>
            <person name="Chanama M."/>
        </authorList>
    </citation>
    <scope>NUCLEOTIDE SEQUENCE [LARGE SCALE GENOMIC DNA]</scope>
    <source>
        <strain evidence="3 4">SMC257</strain>
    </source>
</reference>
<organism evidence="3 4">
    <name type="scientific">Nonomuraea montanisoli</name>
    <dbReference type="NCBI Taxonomy" id="2741721"/>
    <lineage>
        <taxon>Bacteria</taxon>
        <taxon>Bacillati</taxon>
        <taxon>Actinomycetota</taxon>
        <taxon>Actinomycetes</taxon>
        <taxon>Streptosporangiales</taxon>
        <taxon>Streptosporangiaceae</taxon>
        <taxon>Nonomuraea</taxon>
    </lineage>
</organism>
<dbReference type="Gene3D" id="3.40.710.10">
    <property type="entry name" value="DD-peptidase/beta-lactamase superfamily"/>
    <property type="match status" value="1"/>
</dbReference>
<feature type="signal peptide" evidence="1">
    <location>
        <begin position="1"/>
        <end position="26"/>
    </location>
</feature>
<evidence type="ECO:0000259" key="2">
    <source>
        <dbReference type="Pfam" id="PF00144"/>
    </source>
</evidence>
<gene>
    <name evidence="3" type="ORF">HTZ77_19100</name>
</gene>
<dbReference type="SUPFAM" id="SSF56601">
    <property type="entry name" value="beta-lactamase/transpeptidase-like"/>
    <property type="match status" value="1"/>
</dbReference>
<feature type="chain" id="PRO_5031475524" evidence="1">
    <location>
        <begin position="27"/>
        <end position="387"/>
    </location>
</feature>
<proteinExistence type="predicted"/>
<dbReference type="PANTHER" id="PTHR46825:SF7">
    <property type="entry name" value="D-ALANYL-D-ALANINE CARBOXYPEPTIDASE"/>
    <property type="match status" value="1"/>
</dbReference>
<dbReference type="InterPro" id="IPR001466">
    <property type="entry name" value="Beta-lactam-related"/>
</dbReference>
<protein>
    <submittedName>
        <fullName evidence="3">Beta-lactamase family protein</fullName>
    </submittedName>
</protein>
<dbReference type="EMBL" id="JABWGN010000007">
    <property type="protein sequence ID" value="NUW33522.1"/>
    <property type="molecule type" value="Genomic_DNA"/>
</dbReference>
<feature type="domain" description="Beta-lactamase-related" evidence="2">
    <location>
        <begin position="39"/>
        <end position="348"/>
    </location>
</feature>
<sequence length="387" mass="41893">MIASLSAKAGLLIAATLVATALPASASPAPGRPDVQRVLDRAVATKIAPGIVTEIRDGSSRWFGSAGVSDTRTGRERHQNERFRIGSASKAFTATVVLKLAAEGRLSLDDTLDRWLPGLFDGTAYEPGKITVRQLLNQTSGLYAYTNDESFFERGVGEEWFKHRYDTYTPEQLVRIALEHPPTGGPGERFTYSNTNYILAAMIVERATGRTFAQELNRTVIRPLNLAGTSLPATDPTIRGPHPVHYSVLFSSAPQPEIHDATEMNQSFAWAAGGMLSTTTDLNRFFSALLGGRLLPAAQLREMLTTVPTDGSGWIPGTRYGLGIFEQKLPCGVTVWGNAGATYGSWSYAMGTRDGRHRVASQVNGDWAPLSVFTDVLSAEFCPPASR</sequence>
<keyword evidence="4" id="KW-1185">Reference proteome</keyword>
<dbReference type="RefSeq" id="WP_175590978.1">
    <property type="nucleotide sequence ID" value="NZ_JABWGN010000007.1"/>
</dbReference>
<evidence type="ECO:0000313" key="3">
    <source>
        <dbReference type="EMBL" id="NUW33522.1"/>
    </source>
</evidence>
<comment type="caution">
    <text evidence="3">The sequence shown here is derived from an EMBL/GenBank/DDBJ whole genome shotgun (WGS) entry which is preliminary data.</text>
</comment>
<dbReference type="InterPro" id="IPR050491">
    <property type="entry name" value="AmpC-like"/>
</dbReference>
<dbReference type="PANTHER" id="PTHR46825">
    <property type="entry name" value="D-ALANYL-D-ALANINE-CARBOXYPEPTIDASE/ENDOPEPTIDASE AMPH"/>
    <property type="match status" value="1"/>
</dbReference>
<name>A0A7Y6I873_9ACTN</name>
<evidence type="ECO:0000256" key="1">
    <source>
        <dbReference type="SAM" id="SignalP"/>
    </source>
</evidence>
<accession>A0A7Y6I873</accession>
<dbReference type="AlphaFoldDB" id="A0A7Y6I873"/>
<evidence type="ECO:0000313" key="4">
    <source>
        <dbReference type="Proteomes" id="UP000586042"/>
    </source>
</evidence>
<dbReference type="Proteomes" id="UP000586042">
    <property type="component" value="Unassembled WGS sequence"/>
</dbReference>
<dbReference type="Pfam" id="PF00144">
    <property type="entry name" value="Beta-lactamase"/>
    <property type="match status" value="1"/>
</dbReference>
<keyword evidence="1" id="KW-0732">Signal</keyword>